<feature type="transmembrane region" description="Helical" evidence="5">
    <location>
        <begin position="52"/>
        <end position="72"/>
    </location>
</feature>
<evidence type="ECO:0000256" key="2">
    <source>
        <dbReference type="ARBA" id="ARBA00022692"/>
    </source>
</evidence>
<dbReference type="PANTHER" id="PTHR43847">
    <property type="entry name" value="BLL3993 PROTEIN"/>
    <property type="match status" value="1"/>
</dbReference>
<evidence type="ECO:0000313" key="7">
    <source>
        <dbReference type="Proteomes" id="UP000641646"/>
    </source>
</evidence>
<keyword evidence="2 5" id="KW-0812">Transmembrane</keyword>
<evidence type="ECO:0000313" key="6">
    <source>
        <dbReference type="EMBL" id="MBD2183666.1"/>
    </source>
</evidence>
<reference evidence="6" key="1">
    <citation type="journal article" date="2015" name="ISME J.">
        <title>Draft Genome Sequence of Streptomyces incarnatus NRRL8089, which Produces the Nucleoside Antibiotic Sinefungin.</title>
        <authorList>
            <person name="Oshima K."/>
            <person name="Hattori M."/>
            <person name="Shimizu H."/>
            <person name="Fukuda K."/>
            <person name="Nemoto M."/>
            <person name="Inagaki K."/>
            <person name="Tamura T."/>
        </authorList>
    </citation>
    <scope>NUCLEOTIDE SEQUENCE</scope>
    <source>
        <strain evidence="6">FACHB-1375</strain>
    </source>
</reference>
<organism evidence="6 7">
    <name type="scientific">Aerosakkonema funiforme FACHB-1375</name>
    <dbReference type="NCBI Taxonomy" id="2949571"/>
    <lineage>
        <taxon>Bacteria</taxon>
        <taxon>Bacillati</taxon>
        <taxon>Cyanobacteriota</taxon>
        <taxon>Cyanophyceae</taxon>
        <taxon>Oscillatoriophycideae</taxon>
        <taxon>Aerosakkonematales</taxon>
        <taxon>Aerosakkonemataceae</taxon>
        <taxon>Aerosakkonema</taxon>
    </lineage>
</organism>
<accession>A0A926ZK42</accession>
<dbReference type="Pfam" id="PF04191">
    <property type="entry name" value="PEMT"/>
    <property type="match status" value="1"/>
</dbReference>
<keyword evidence="7" id="KW-1185">Reference proteome</keyword>
<dbReference type="RefSeq" id="WP_190468483.1">
    <property type="nucleotide sequence ID" value="NZ_JACJPW010000061.1"/>
</dbReference>
<dbReference type="EMBL" id="JACJPW010000061">
    <property type="protein sequence ID" value="MBD2183666.1"/>
    <property type="molecule type" value="Genomic_DNA"/>
</dbReference>
<sequence length="171" mass="19690">MNIFSKWGFTREGWRNNSRGEYWVLLQAALIVGFILLPIYRPTWLNLAYSQSLYFSWAIAALLAISALVLFVKGLLDLGQQLTPLPYPIEEGQLVQTGVYSLVRHPVYSGVIAIALSWTIFQFSLSHLIATVIIFAFFDAKANREETWLSEKYPDYSDYSQQVKKLIPWLY</sequence>
<proteinExistence type="predicted"/>
<dbReference type="Proteomes" id="UP000641646">
    <property type="component" value="Unassembled WGS sequence"/>
</dbReference>
<dbReference type="AlphaFoldDB" id="A0A926ZK42"/>
<dbReference type="PANTHER" id="PTHR43847:SF1">
    <property type="entry name" value="BLL3993 PROTEIN"/>
    <property type="match status" value="1"/>
</dbReference>
<evidence type="ECO:0000256" key="5">
    <source>
        <dbReference type="SAM" id="Phobius"/>
    </source>
</evidence>
<feature type="transmembrane region" description="Helical" evidence="5">
    <location>
        <begin position="111"/>
        <end position="138"/>
    </location>
</feature>
<evidence type="ECO:0000256" key="1">
    <source>
        <dbReference type="ARBA" id="ARBA00004127"/>
    </source>
</evidence>
<reference evidence="6" key="2">
    <citation type="submission" date="2020-08" db="EMBL/GenBank/DDBJ databases">
        <authorList>
            <person name="Chen M."/>
            <person name="Teng W."/>
            <person name="Zhao L."/>
            <person name="Hu C."/>
            <person name="Zhou Y."/>
            <person name="Han B."/>
            <person name="Song L."/>
            <person name="Shu W."/>
        </authorList>
    </citation>
    <scope>NUCLEOTIDE SEQUENCE</scope>
    <source>
        <strain evidence="6">FACHB-1375</strain>
    </source>
</reference>
<gene>
    <name evidence="6" type="ORF">H6G03_21825</name>
</gene>
<dbReference type="InterPro" id="IPR007318">
    <property type="entry name" value="Phopholipid_MeTrfase"/>
</dbReference>
<evidence type="ECO:0000256" key="4">
    <source>
        <dbReference type="ARBA" id="ARBA00023136"/>
    </source>
</evidence>
<evidence type="ECO:0000256" key="3">
    <source>
        <dbReference type="ARBA" id="ARBA00022989"/>
    </source>
</evidence>
<comment type="caution">
    <text evidence="6">The sequence shown here is derived from an EMBL/GenBank/DDBJ whole genome shotgun (WGS) entry which is preliminary data.</text>
</comment>
<dbReference type="InterPro" id="IPR052527">
    <property type="entry name" value="Metal_cation-efflux_comp"/>
</dbReference>
<keyword evidence="3 5" id="KW-1133">Transmembrane helix</keyword>
<keyword evidence="4 5" id="KW-0472">Membrane</keyword>
<feature type="transmembrane region" description="Helical" evidence="5">
    <location>
        <begin position="20"/>
        <end position="40"/>
    </location>
</feature>
<protein>
    <submittedName>
        <fullName evidence="6">Isoprenylcysteine carboxylmethyltransferase family protein</fullName>
    </submittedName>
</protein>
<dbReference type="GO" id="GO:0012505">
    <property type="term" value="C:endomembrane system"/>
    <property type="evidence" value="ECO:0007669"/>
    <property type="project" value="UniProtKB-SubCell"/>
</dbReference>
<dbReference type="Gene3D" id="1.20.120.1630">
    <property type="match status" value="1"/>
</dbReference>
<comment type="subcellular location">
    <subcellularLocation>
        <location evidence="1">Endomembrane system</location>
        <topology evidence="1">Multi-pass membrane protein</topology>
    </subcellularLocation>
</comment>
<name>A0A926ZK42_9CYAN</name>